<dbReference type="RefSeq" id="WP_344938198.1">
    <property type="nucleotide sequence ID" value="NZ_BAABDM010000009.1"/>
</dbReference>
<dbReference type="PANTHER" id="PTHR43420">
    <property type="entry name" value="ACETYLTRANSFERASE"/>
    <property type="match status" value="1"/>
</dbReference>
<dbReference type="PROSITE" id="PS51186">
    <property type="entry name" value="GNAT"/>
    <property type="match status" value="1"/>
</dbReference>
<organism evidence="4 5">
    <name type="scientific">Zhongshania borealis</name>
    <dbReference type="NCBI Taxonomy" id="889488"/>
    <lineage>
        <taxon>Bacteria</taxon>
        <taxon>Pseudomonadati</taxon>
        <taxon>Pseudomonadota</taxon>
        <taxon>Gammaproteobacteria</taxon>
        <taxon>Cellvibrionales</taxon>
        <taxon>Spongiibacteraceae</taxon>
        <taxon>Zhongshania</taxon>
    </lineage>
</organism>
<proteinExistence type="predicted"/>
<dbReference type="InterPro" id="IPR000182">
    <property type="entry name" value="GNAT_dom"/>
</dbReference>
<keyword evidence="1" id="KW-0808">Transferase</keyword>
<evidence type="ECO:0000313" key="4">
    <source>
        <dbReference type="EMBL" id="GAA4104302.1"/>
    </source>
</evidence>
<comment type="caution">
    <text evidence="4">The sequence shown here is derived from an EMBL/GenBank/DDBJ whole genome shotgun (WGS) entry which is preliminary data.</text>
</comment>
<sequence length="151" mass="16679">MIIRQAKKSDFPCIEKIYTLSKLDELRFESSAFKLLPLLDDKPRLNALLESDILVCDDNGVIAYGAVCDAEIRGLFVHPASRGQGVGQKLLAQLINKAKHPATLNIAKSNTPARALYEKFGFKITEDFETSYNGTPLTASRMQVSAMEKSS</sequence>
<evidence type="ECO:0000313" key="5">
    <source>
        <dbReference type="Proteomes" id="UP001500392"/>
    </source>
</evidence>
<dbReference type="InterPro" id="IPR050680">
    <property type="entry name" value="YpeA/RimI_acetyltransf"/>
</dbReference>
<keyword evidence="5" id="KW-1185">Reference proteome</keyword>
<feature type="domain" description="N-acetyltransferase" evidence="3">
    <location>
        <begin position="1"/>
        <end position="147"/>
    </location>
</feature>
<dbReference type="PANTHER" id="PTHR43420:SF44">
    <property type="entry name" value="ACETYLTRANSFERASE YPEA"/>
    <property type="match status" value="1"/>
</dbReference>
<name>A0ABP7X4V1_9GAMM</name>
<evidence type="ECO:0000256" key="2">
    <source>
        <dbReference type="ARBA" id="ARBA00023315"/>
    </source>
</evidence>
<accession>A0ABP7X4V1</accession>
<dbReference type="SUPFAM" id="SSF55729">
    <property type="entry name" value="Acyl-CoA N-acyltransferases (Nat)"/>
    <property type="match status" value="1"/>
</dbReference>
<keyword evidence="2" id="KW-0012">Acyltransferase</keyword>
<reference evidence="5" key="1">
    <citation type="journal article" date="2019" name="Int. J. Syst. Evol. Microbiol.">
        <title>The Global Catalogue of Microorganisms (GCM) 10K type strain sequencing project: providing services to taxonomists for standard genome sequencing and annotation.</title>
        <authorList>
            <consortium name="The Broad Institute Genomics Platform"/>
            <consortium name="The Broad Institute Genome Sequencing Center for Infectious Disease"/>
            <person name="Wu L."/>
            <person name="Ma J."/>
        </authorList>
    </citation>
    <scope>NUCLEOTIDE SEQUENCE [LARGE SCALE GENOMIC DNA]</scope>
    <source>
        <strain evidence="5">JCM 17304</strain>
    </source>
</reference>
<protein>
    <submittedName>
        <fullName evidence="4">GNAT family N-acetyltransferase</fullName>
    </submittedName>
</protein>
<dbReference type="Pfam" id="PF13508">
    <property type="entry name" value="Acetyltransf_7"/>
    <property type="match status" value="1"/>
</dbReference>
<dbReference type="Gene3D" id="3.40.630.30">
    <property type="match status" value="1"/>
</dbReference>
<dbReference type="Proteomes" id="UP001500392">
    <property type="component" value="Unassembled WGS sequence"/>
</dbReference>
<dbReference type="EMBL" id="BAABDM010000009">
    <property type="protein sequence ID" value="GAA4104302.1"/>
    <property type="molecule type" value="Genomic_DNA"/>
</dbReference>
<gene>
    <name evidence="4" type="ORF">GCM10022414_33170</name>
</gene>
<dbReference type="InterPro" id="IPR016181">
    <property type="entry name" value="Acyl_CoA_acyltransferase"/>
</dbReference>
<evidence type="ECO:0000256" key="1">
    <source>
        <dbReference type="ARBA" id="ARBA00022679"/>
    </source>
</evidence>
<evidence type="ECO:0000259" key="3">
    <source>
        <dbReference type="PROSITE" id="PS51186"/>
    </source>
</evidence>
<dbReference type="CDD" id="cd04301">
    <property type="entry name" value="NAT_SF"/>
    <property type="match status" value="1"/>
</dbReference>